<evidence type="ECO:0000259" key="5">
    <source>
        <dbReference type="PROSITE" id="PS50904"/>
    </source>
</evidence>
<dbReference type="PANTHER" id="PTHR11158">
    <property type="entry name" value="MSF1/PX19 RELATED"/>
    <property type="match status" value="1"/>
</dbReference>
<dbReference type="Proteomes" id="UP000716291">
    <property type="component" value="Unassembled WGS sequence"/>
</dbReference>
<dbReference type="PROSITE" id="PS51044">
    <property type="entry name" value="ZF_SP_RING"/>
    <property type="match status" value="1"/>
</dbReference>
<evidence type="ECO:0000256" key="4">
    <source>
        <dbReference type="PROSITE-ProRule" id="PRU00452"/>
    </source>
</evidence>
<organism evidence="7 8">
    <name type="scientific">Rhizopus oryzae</name>
    <name type="common">Mucormycosis agent</name>
    <name type="synonym">Rhizopus arrhizus var. delemar</name>
    <dbReference type="NCBI Taxonomy" id="64495"/>
    <lineage>
        <taxon>Eukaryota</taxon>
        <taxon>Fungi</taxon>
        <taxon>Fungi incertae sedis</taxon>
        <taxon>Mucoromycota</taxon>
        <taxon>Mucoromycotina</taxon>
        <taxon>Mucoromycetes</taxon>
        <taxon>Mucorales</taxon>
        <taxon>Mucorineae</taxon>
        <taxon>Rhizopodaceae</taxon>
        <taxon>Rhizopus</taxon>
    </lineage>
</organism>
<evidence type="ECO:0000256" key="3">
    <source>
        <dbReference type="ARBA" id="ARBA00022833"/>
    </source>
</evidence>
<keyword evidence="1" id="KW-0479">Metal-binding</keyword>
<keyword evidence="3" id="KW-0862">Zinc</keyword>
<dbReference type="PROSITE" id="PS50904">
    <property type="entry name" value="PRELI_MSF1"/>
    <property type="match status" value="1"/>
</dbReference>
<evidence type="ECO:0000256" key="2">
    <source>
        <dbReference type="ARBA" id="ARBA00022771"/>
    </source>
</evidence>
<dbReference type="InterPro" id="IPR006797">
    <property type="entry name" value="PRELI/MSF1_dom"/>
</dbReference>
<evidence type="ECO:0000256" key="1">
    <source>
        <dbReference type="ARBA" id="ARBA00022723"/>
    </source>
</evidence>
<dbReference type="AlphaFoldDB" id="A0A9P7BPV0"/>
<reference evidence="7" key="1">
    <citation type="journal article" date="2020" name="Microb. Genom.">
        <title>Genetic diversity of clinical and environmental Mucorales isolates obtained from an investigation of mucormycosis cases among solid organ transplant recipients.</title>
        <authorList>
            <person name="Nguyen M.H."/>
            <person name="Kaul D."/>
            <person name="Muto C."/>
            <person name="Cheng S.J."/>
            <person name="Richter R.A."/>
            <person name="Bruno V.M."/>
            <person name="Liu G."/>
            <person name="Beyhan S."/>
            <person name="Sundermann A.J."/>
            <person name="Mounaud S."/>
            <person name="Pasculle A.W."/>
            <person name="Nierman W.C."/>
            <person name="Driscoll E."/>
            <person name="Cumbie R."/>
            <person name="Clancy C.J."/>
            <person name="Dupont C.L."/>
        </authorList>
    </citation>
    <scope>NUCLEOTIDE SEQUENCE</scope>
    <source>
        <strain evidence="7">GL11</strain>
    </source>
</reference>
<dbReference type="GO" id="GO:0005758">
    <property type="term" value="C:mitochondrial intermembrane space"/>
    <property type="evidence" value="ECO:0007669"/>
    <property type="project" value="InterPro"/>
</dbReference>
<dbReference type="OrthoDB" id="28127at2759"/>
<name>A0A9P7BPV0_RHIOR</name>
<protein>
    <recommendedName>
        <fullName evidence="9">SP-RING-type domain-containing protein</fullName>
    </recommendedName>
</protein>
<comment type="caution">
    <text evidence="7">The sequence shown here is derived from an EMBL/GenBank/DDBJ whole genome shotgun (WGS) entry which is preliminary data.</text>
</comment>
<feature type="domain" description="SP-RING-type" evidence="6">
    <location>
        <begin position="292"/>
        <end position="387"/>
    </location>
</feature>
<gene>
    <name evidence="7" type="ORF">G6F64_008626</name>
</gene>
<evidence type="ECO:0008006" key="9">
    <source>
        <dbReference type="Google" id="ProtNLM"/>
    </source>
</evidence>
<feature type="domain" description="PRELI/MSF1" evidence="5">
    <location>
        <begin position="356"/>
        <end position="529"/>
    </location>
</feature>
<dbReference type="Pfam" id="PF04707">
    <property type="entry name" value="PRELI"/>
    <property type="match status" value="1"/>
</dbReference>
<dbReference type="Pfam" id="PF02891">
    <property type="entry name" value="zf-MIZ"/>
    <property type="match status" value="1"/>
</dbReference>
<evidence type="ECO:0000259" key="6">
    <source>
        <dbReference type="PROSITE" id="PS51044"/>
    </source>
</evidence>
<dbReference type="InterPro" id="IPR037365">
    <property type="entry name" value="Slowmo/Ups"/>
</dbReference>
<keyword evidence="8" id="KW-1185">Reference proteome</keyword>
<keyword evidence="2 4" id="KW-0863">Zinc-finger</keyword>
<proteinExistence type="predicted"/>
<sequence length="529" mass="61009">MAEIHHYLLQKGITTEKCPNTHIRQGDHSRVLISILFPGYPIIKASEQHYREMRESRTYQAKMIDLAYDRLPTTDKYERLDELFRTEVDWHHDKVSVSIPLKRLNRAAVVEGHASSDFNVRLFLYLWSSERLPWLPETLQQIAIDNEDWQALTETDQGLIRFGFHQLDITDKSPTITKANRRSTGEVRLRLAFDGLPRVRHVSVCAVWEKKPEELTAQLYAQTASLYLGQALEASSRHPAKASEVQQQAIDLLKPCGNQNDKLNLDKMETLLVACGQTFWEAWNSQSEEEEEEEEVLLEDEYVSVMDPILLSIIQHPARCIFCTHSTCFDANVFFKFQVTSMNWQCPICCVKIRGIQWFKSNHEFHYEWSLVSAANWQKYPNESCTHVAHVDVLSRTIDPDTGLLTTERLITVKQNIPTLIKKILGSDSTQYVREVSTIDPRTKTLTMKSVNLTMSNLLKVEETIVYREHPDDQLKTLFTQQAIISAGSLVSVWSNMLEEFSLQRFKQNADVGRIGFNKVLERFVGMQS</sequence>
<dbReference type="InterPro" id="IPR013083">
    <property type="entry name" value="Znf_RING/FYVE/PHD"/>
</dbReference>
<dbReference type="EMBL" id="JAANQT010001444">
    <property type="protein sequence ID" value="KAG1305133.1"/>
    <property type="molecule type" value="Genomic_DNA"/>
</dbReference>
<dbReference type="Gene3D" id="3.30.40.10">
    <property type="entry name" value="Zinc/RING finger domain, C3HC4 (zinc finger)"/>
    <property type="match status" value="1"/>
</dbReference>
<dbReference type="InterPro" id="IPR004181">
    <property type="entry name" value="Znf_MIZ"/>
</dbReference>
<dbReference type="GO" id="GO:0008270">
    <property type="term" value="F:zinc ion binding"/>
    <property type="evidence" value="ECO:0007669"/>
    <property type="project" value="UniProtKB-KW"/>
</dbReference>
<evidence type="ECO:0000313" key="8">
    <source>
        <dbReference type="Proteomes" id="UP000716291"/>
    </source>
</evidence>
<accession>A0A9P7BPV0</accession>
<evidence type="ECO:0000313" key="7">
    <source>
        <dbReference type="EMBL" id="KAG1305133.1"/>
    </source>
</evidence>